<sequence>MTESMARPATGRPEQRTARTAPDSRTGPEPHGGDGHEAAALLERTRA</sequence>
<feature type="region of interest" description="Disordered" evidence="1">
    <location>
        <begin position="1"/>
        <end position="47"/>
    </location>
</feature>
<evidence type="ECO:0000313" key="3">
    <source>
        <dbReference type="Proteomes" id="UP000471745"/>
    </source>
</evidence>
<organism evidence="2 3">
    <name type="scientific">Actinospica acidiphila</name>
    <dbReference type="NCBI Taxonomy" id="304899"/>
    <lineage>
        <taxon>Bacteria</taxon>
        <taxon>Bacillati</taxon>
        <taxon>Actinomycetota</taxon>
        <taxon>Actinomycetes</taxon>
        <taxon>Catenulisporales</taxon>
        <taxon>Actinospicaceae</taxon>
        <taxon>Actinospica</taxon>
    </lineage>
</organism>
<accession>A0A9X5CI34</accession>
<keyword evidence="3" id="KW-1185">Reference proteome</keyword>
<proteinExistence type="predicted"/>
<feature type="compositionally biased region" description="Basic and acidic residues" evidence="1">
    <location>
        <begin position="26"/>
        <end position="47"/>
    </location>
</feature>
<protein>
    <submittedName>
        <fullName evidence="2">Polyprenyl synthetase family protein</fullName>
    </submittedName>
</protein>
<dbReference type="AlphaFoldDB" id="A0A9X5CI34"/>
<evidence type="ECO:0000256" key="1">
    <source>
        <dbReference type="SAM" id="MobiDB-lite"/>
    </source>
</evidence>
<gene>
    <name evidence="2" type="ORF">G3I18_05205</name>
</gene>
<evidence type="ECO:0000313" key="2">
    <source>
        <dbReference type="EMBL" id="NEC47977.1"/>
    </source>
</evidence>
<reference evidence="2 3" key="1">
    <citation type="submission" date="2020-01" db="EMBL/GenBank/DDBJ databases">
        <title>Insect and environment-associated Actinomycetes.</title>
        <authorList>
            <person name="Currrie C."/>
            <person name="Chevrette M."/>
            <person name="Carlson C."/>
            <person name="Stubbendieck R."/>
            <person name="Wendt-Pienkowski E."/>
        </authorList>
    </citation>
    <scope>NUCLEOTIDE SEQUENCE [LARGE SCALE GENOMIC DNA]</scope>
    <source>
        <strain evidence="2 3">SID8189</strain>
    </source>
</reference>
<name>A0A9X5CI34_9ACTN</name>
<dbReference type="EMBL" id="JAAGNA010000178">
    <property type="protein sequence ID" value="NEC47977.1"/>
    <property type="molecule type" value="Genomic_DNA"/>
</dbReference>
<dbReference type="Proteomes" id="UP000471745">
    <property type="component" value="Unassembled WGS sequence"/>
</dbReference>
<comment type="caution">
    <text evidence="2">The sequence shown here is derived from an EMBL/GenBank/DDBJ whole genome shotgun (WGS) entry which is preliminary data.</text>
</comment>
<feature type="non-terminal residue" evidence="2">
    <location>
        <position position="47"/>
    </location>
</feature>